<gene>
    <name evidence="3" type="ORF">J3U88_27550</name>
</gene>
<feature type="transmembrane region" description="Helical" evidence="1">
    <location>
        <begin position="110"/>
        <end position="128"/>
    </location>
</feature>
<dbReference type="GO" id="GO:0004190">
    <property type="term" value="F:aspartic-type endopeptidase activity"/>
    <property type="evidence" value="ECO:0007669"/>
    <property type="project" value="TreeGrafter"/>
</dbReference>
<proteinExistence type="predicted"/>
<keyword evidence="1" id="KW-0812">Transmembrane</keyword>
<accession>A0A8J7U6T1</accession>
<dbReference type="PANTHER" id="PTHR30487">
    <property type="entry name" value="TYPE 4 PREPILIN-LIKE PROTEINS LEADER PEPTIDE-PROCESSING ENZYME"/>
    <property type="match status" value="1"/>
</dbReference>
<dbReference type="GO" id="GO:0005886">
    <property type="term" value="C:plasma membrane"/>
    <property type="evidence" value="ECO:0007669"/>
    <property type="project" value="TreeGrafter"/>
</dbReference>
<dbReference type="InterPro" id="IPR050882">
    <property type="entry name" value="Prepilin_peptidase/N-MTase"/>
</dbReference>
<dbReference type="RefSeq" id="WP_207862231.1">
    <property type="nucleotide sequence ID" value="NZ_JAFREP010000033.1"/>
</dbReference>
<dbReference type="Pfam" id="PF06750">
    <property type="entry name" value="A24_N_bact"/>
    <property type="match status" value="1"/>
</dbReference>
<evidence type="ECO:0000256" key="1">
    <source>
        <dbReference type="SAM" id="Phobius"/>
    </source>
</evidence>
<feature type="transmembrane region" description="Helical" evidence="1">
    <location>
        <begin position="84"/>
        <end position="104"/>
    </location>
</feature>
<comment type="caution">
    <text evidence="3">The sequence shown here is derived from an EMBL/GenBank/DDBJ whole genome shotgun (WGS) entry which is preliminary data.</text>
</comment>
<sequence>MGTSLHDWIFFYNPFFAFVIGACVGSFLNVVMYRYPLGRSVVSPGSACPNCEHDLAWYDNVPVFGWMWLLGKCRYCKIPISPRYPFYEALYGLTTALAIWWFPIQQWQQGLATAGLILAGTPMVLLLIRHRKAPWYLILVSLAAVTVLVRFRWWG</sequence>
<feature type="transmembrane region" description="Helical" evidence="1">
    <location>
        <begin position="12"/>
        <end position="31"/>
    </location>
</feature>
<dbReference type="EMBL" id="JAFREP010000033">
    <property type="protein sequence ID" value="MBO1322259.1"/>
    <property type="molecule type" value="Genomic_DNA"/>
</dbReference>
<evidence type="ECO:0000313" key="3">
    <source>
        <dbReference type="EMBL" id="MBO1322259.1"/>
    </source>
</evidence>
<dbReference type="AlphaFoldDB" id="A0A8J7U6T1"/>
<feature type="domain" description="Prepilin peptidase A24 N-terminal" evidence="2">
    <location>
        <begin position="19"/>
        <end position="102"/>
    </location>
</feature>
<name>A0A8J7U6T1_9BACT</name>
<dbReference type="GO" id="GO:0006465">
    <property type="term" value="P:signal peptide processing"/>
    <property type="evidence" value="ECO:0007669"/>
    <property type="project" value="TreeGrafter"/>
</dbReference>
<keyword evidence="1" id="KW-0472">Membrane</keyword>
<evidence type="ECO:0000259" key="2">
    <source>
        <dbReference type="Pfam" id="PF06750"/>
    </source>
</evidence>
<reference evidence="3" key="1">
    <citation type="submission" date="2021-03" db="EMBL/GenBank/DDBJ databases">
        <authorList>
            <person name="Wang G."/>
        </authorList>
    </citation>
    <scope>NUCLEOTIDE SEQUENCE</scope>
    <source>
        <strain evidence="3">KCTC 12899</strain>
    </source>
</reference>
<dbReference type="InterPro" id="IPR010627">
    <property type="entry name" value="Prepilin_pept_A24_N"/>
</dbReference>
<keyword evidence="4" id="KW-1185">Reference proteome</keyword>
<keyword evidence="1" id="KW-1133">Transmembrane helix</keyword>
<dbReference type="Proteomes" id="UP000664417">
    <property type="component" value="Unassembled WGS sequence"/>
</dbReference>
<dbReference type="PANTHER" id="PTHR30487:SF0">
    <property type="entry name" value="PREPILIN LEADER PEPTIDASE_N-METHYLTRANSFERASE-RELATED"/>
    <property type="match status" value="1"/>
</dbReference>
<feature type="transmembrane region" description="Helical" evidence="1">
    <location>
        <begin position="135"/>
        <end position="153"/>
    </location>
</feature>
<evidence type="ECO:0000313" key="4">
    <source>
        <dbReference type="Proteomes" id="UP000664417"/>
    </source>
</evidence>
<organism evidence="3 4">
    <name type="scientific">Acanthopleuribacter pedis</name>
    <dbReference type="NCBI Taxonomy" id="442870"/>
    <lineage>
        <taxon>Bacteria</taxon>
        <taxon>Pseudomonadati</taxon>
        <taxon>Acidobacteriota</taxon>
        <taxon>Holophagae</taxon>
        <taxon>Acanthopleuribacterales</taxon>
        <taxon>Acanthopleuribacteraceae</taxon>
        <taxon>Acanthopleuribacter</taxon>
    </lineage>
</organism>
<protein>
    <submittedName>
        <fullName evidence="3">Prepilin peptidase</fullName>
    </submittedName>
</protein>